<sequence length="64" mass="7607">MEMIDQEIAGMKKEMSKIPTIEGSLSKIMKNLELMRLQSEKQQQETLRFMETTRKERSMVSERL</sequence>
<accession>A0A5D3BW40</accession>
<keyword evidence="1" id="KW-0489">Methyltransferase</keyword>
<proteinExistence type="predicted"/>
<dbReference type="Proteomes" id="UP000321947">
    <property type="component" value="Unassembled WGS sequence"/>
</dbReference>
<keyword evidence="1" id="KW-0808">Transferase</keyword>
<comment type="caution">
    <text evidence="1">The sequence shown here is derived from an EMBL/GenBank/DDBJ whole genome shotgun (WGS) entry which is preliminary data.</text>
</comment>
<dbReference type="AlphaFoldDB" id="A0A5D3BW40"/>
<evidence type="ECO:0000313" key="2">
    <source>
        <dbReference type="Proteomes" id="UP000321947"/>
    </source>
</evidence>
<organism evidence="1 2">
    <name type="scientific">Cucumis melo var. makuwa</name>
    <name type="common">Oriental melon</name>
    <dbReference type="NCBI Taxonomy" id="1194695"/>
    <lineage>
        <taxon>Eukaryota</taxon>
        <taxon>Viridiplantae</taxon>
        <taxon>Streptophyta</taxon>
        <taxon>Embryophyta</taxon>
        <taxon>Tracheophyta</taxon>
        <taxon>Spermatophyta</taxon>
        <taxon>Magnoliopsida</taxon>
        <taxon>eudicotyledons</taxon>
        <taxon>Gunneridae</taxon>
        <taxon>Pentapetalae</taxon>
        <taxon>rosids</taxon>
        <taxon>fabids</taxon>
        <taxon>Cucurbitales</taxon>
        <taxon>Cucurbitaceae</taxon>
        <taxon>Benincaseae</taxon>
        <taxon>Cucumis</taxon>
    </lineage>
</organism>
<dbReference type="GO" id="GO:0008168">
    <property type="term" value="F:methyltransferase activity"/>
    <property type="evidence" value="ECO:0007669"/>
    <property type="project" value="UniProtKB-KW"/>
</dbReference>
<dbReference type="EMBL" id="SSTD01015292">
    <property type="protein sequence ID" value="TYK03310.1"/>
    <property type="molecule type" value="Genomic_DNA"/>
</dbReference>
<gene>
    <name evidence="1" type="ORF">E5676_scaffold298G001560</name>
</gene>
<name>A0A5D3BW40_CUCMM</name>
<evidence type="ECO:0000313" key="1">
    <source>
        <dbReference type="EMBL" id="TYK03310.1"/>
    </source>
</evidence>
<dbReference type="GO" id="GO:0032259">
    <property type="term" value="P:methylation"/>
    <property type="evidence" value="ECO:0007669"/>
    <property type="project" value="UniProtKB-KW"/>
</dbReference>
<protein>
    <submittedName>
        <fullName evidence="1">Histone-lysine N-methyltransferase ASHR1 isoform X1</fullName>
    </submittedName>
</protein>
<reference evidence="1 2" key="1">
    <citation type="submission" date="2019-08" db="EMBL/GenBank/DDBJ databases">
        <title>Draft genome sequences of two oriental melons (Cucumis melo L. var makuwa).</title>
        <authorList>
            <person name="Kwon S.-Y."/>
        </authorList>
    </citation>
    <scope>NUCLEOTIDE SEQUENCE [LARGE SCALE GENOMIC DNA]</scope>
    <source>
        <strain evidence="2">cv. Chang Bougi</strain>
        <tissue evidence="1">Leaf</tissue>
    </source>
</reference>